<sequence length="345" mass="39174">MKKKALITGITGMVGSHLADFLLENTDWDVYGVCRWRSPLDNVSHLLERVNEKNRVFFEYADLNDQVSLITVVNRIKPDYVFHLAAQSYPLTSFTAPIDTLNTNILGTARLLESIHLAMEEDPSYKPIIHVCASSEVFGKIPKEKKPEAGINEECPFHPASPYAISKVGTDLLGRYYAEAYGMTVMTTRMFTHTGPRRGDVFHESTFAKQIAMIEAGLIEPKVMVGNLQSLRTYADVRDAVRAYYMLVTVNPIAGEYYNIGGSYTCEVGDTLNTLISYSTMKDKIEVVTDPERLRPIDADLQVPDCRKFKEHTGWEPQIPFEQTMHDLLNYWRKRISNGENFLTR</sequence>
<organism evidence="2 3">
    <name type="scientific">Roseburia amylophila</name>
    <dbReference type="NCBI Taxonomy" id="2981794"/>
    <lineage>
        <taxon>Bacteria</taxon>
        <taxon>Bacillati</taxon>
        <taxon>Bacillota</taxon>
        <taxon>Clostridia</taxon>
        <taxon>Lachnospirales</taxon>
        <taxon>Lachnospiraceae</taxon>
        <taxon>Roseburia</taxon>
    </lineage>
</organism>
<dbReference type="Pfam" id="PF16363">
    <property type="entry name" value="GDP_Man_Dehyd"/>
    <property type="match status" value="1"/>
</dbReference>
<dbReference type="Gene3D" id="3.40.50.720">
    <property type="entry name" value="NAD(P)-binding Rossmann-like Domain"/>
    <property type="match status" value="1"/>
</dbReference>
<name>A0ABT2SAK9_9FIRM</name>
<reference evidence="2 3" key="1">
    <citation type="journal article" date="2021" name="ISME Commun">
        <title>Automated analysis of genomic sequences facilitates high-throughput and comprehensive description of bacteria.</title>
        <authorList>
            <person name="Hitch T.C.A."/>
        </authorList>
    </citation>
    <scope>NUCLEOTIDE SEQUENCE [LARGE SCALE GENOMIC DNA]</scope>
    <source>
        <strain evidence="2 3">Sanger_19</strain>
    </source>
</reference>
<comment type="caution">
    <text evidence="2">The sequence shown here is derived from an EMBL/GenBank/DDBJ whole genome shotgun (WGS) entry which is preliminary data.</text>
</comment>
<dbReference type="InterPro" id="IPR036291">
    <property type="entry name" value="NAD(P)-bd_dom_sf"/>
</dbReference>
<dbReference type="EMBL" id="JAOQKI010000002">
    <property type="protein sequence ID" value="MCU6716089.1"/>
    <property type="molecule type" value="Genomic_DNA"/>
</dbReference>
<dbReference type="SUPFAM" id="SSF51735">
    <property type="entry name" value="NAD(P)-binding Rossmann-fold domains"/>
    <property type="match status" value="1"/>
</dbReference>
<dbReference type="PANTHER" id="PTHR43000">
    <property type="entry name" value="DTDP-D-GLUCOSE 4,6-DEHYDRATASE-RELATED"/>
    <property type="match status" value="1"/>
</dbReference>
<dbReference type="RefSeq" id="WP_227700526.1">
    <property type="nucleotide sequence ID" value="NZ_JAOQKI010000002.1"/>
</dbReference>
<evidence type="ECO:0000259" key="1">
    <source>
        <dbReference type="Pfam" id="PF16363"/>
    </source>
</evidence>
<evidence type="ECO:0000313" key="3">
    <source>
        <dbReference type="Proteomes" id="UP001209666"/>
    </source>
</evidence>
<dbReference type="Proteomes" id="UP001209666">
    <property type="component" value="Unassembled WGS sequence"/>
</dbReference>
<feature type="domain" description="NAD(P)-binding" evidence="1">
    <location>
        <begin position="6"/>
        <end position="327"/>
    </location>
</feature>
<dbReference type="CDD" id="cd05260">
    <property type="entry name" value="GDP_MD_SDR_e"/>
    <property type="match status" value="1"/>
</dbReference>
<proteinExistence type="predicted"/>
<keyword evidence="3" id="KW-1185">Reference proteome</keyword>
<dbReference type="Gene3D" id="3.90.25.10">
    <property type="entry name" value="UDP-galactose 4-epimerase, domain 1"/>
    <property type="match status" value="1"/>
</dbReference>
<gene>
    <name evidence="2" type="ORF">OCV43_02205</name>
</gene>
<protein>
    <submittedName>
        <fullName evidence="2">GDP-mannose 4,6-dehydratase</fullName>
    </submittedName>
</protein>
<evidence type="ECO:0000313" key="2">
    <source>
        <dbReference type="EMBL" id="MCU6716089.1"/>
    </source>
</evidence>
<accession>A0ABT2SAK9</accession>
<dbReference type="InterPro" id="IPR016040">
    <property type="entry name" value="NAD(P)-bd_dom"/>
</dbReference>